<feature type="region of interest" description="Disordered" evidence="1">
    <location>
        <begin position="86"/>
        <end position="109"/>
    </location>
</feature>
<feature type="compositionally biased region" description="Low complexity" evidence="1">
    <location>
        <begin position="86"/>
        <end position="103"/>
    </location>
</feature>
<feature type="transmembrane region" description="Helical" evidence="2">
    <location>
        <begin position="304"/>
        <end position="323"/>
    </location>
</feature>
<reference evidence="3 4" key="1">
    <citation type="submission" date="2020-12" db="EMBL/GenBank/DDBJ databases">
        <title>Metabolic potential, ecology and presence of endohyphal bacteria is reflected in genomic diversity of Mucoromycotina.</title>
        <authorList>
            <person name="Muszewska A."/>
            <person name="Okrasinska A."/>
            <person name="Steczkiewicz K."/>
            <person name="Drgas O."/>
            <person name="Orlowska M."/>
            <person name="Perlinska-Lenart U."/>
            <person name="Aleksandrzak-Piekarczyk T."/>
            <person name="Szatraj K."/>
            <person name="Zielenkiewicz U."/>
            <person name="Pilsyk S."/>
            <person name="Malc E."/>
            <person name="Mieczkowski P."/>
            <person name="Kruszewska J.S."/>
            <person name="Biernat P."/>
            <person name="Pawlowska J."/>
        </authorList>
    </citation>
    <scope>NUCLEOTIDE SEQUENCE [LARGE SCALE GENOMIC DNA]</scope>
    <source>
        <strain evidence="3 4">CBS 142.35</strain>
    </source>
</reference>
<dbReference type="OrthoDB" id="2275224at2759"/>
<evidence type="ECO:0000256" key="1">
    <source>
        <dbReference type="SAM" id="MobiDB-lite"/>
    </source>
</evidence>
<keyword evidence="2" id="KW-0812">Transmembrane</keyword>
<evidence type="ECO:0000313" key="3">
    <source>
        <dbReference type="EMBL" id="KAG2219038.1"/>
    </source>
</evidence>
<name>A0A8H7VJQ9_9FUNG</name>
<evidence type="ECO:0000313" key="4">
    <source>
        <dbReference type="Proteomes" id="UP000646827"/>
    </source>
</evidence>
<protein>
    <submittedName>
        <fullName evidence="3">Uncharacterized protein</fullName>
    </submittedName>
</protein>
<feature type="transmembrane region" description="Helical" evidence="2">
    <location>
        <begin position="186"/>
        <end position="205"/>
    </location>
</feature>
<keyword evidence="4" id="KW-1185">Reference proteome</keyword>
<gene>
    <name evidence="3" type="ORF">INT45_003929</name>
</gene>
<evidence type="ECO:0000256" key="2">
    <source>
        <dbReference type="SAM" id="Phobius"/>
    </source>
</evidence>
<comment type="caution">
    <text evidence="3">The sequence shown here is derived from an EMBL/GenBank/DDBJ whole genome shotgun (WGS) entry which is preliminary data.</text>
</comment>
<dbReference type="AlphaFoldDB" id="A0A8H7VJQ9"/>
<dbReference type="EMBL" id="JAEPRB010000198">
    <property type="protein sequence ID" value="KAG2219038.1"/>
    <property type="molecule type" value="Genomic_DNA"/>
</dbReference>
<accession>A0A8H7VJQ9</accession>
<keyword evidence="2" id="KW-1133">Transmembrane helix</keyword>
<organism evidence="3 4">
    <name type="scientific">Circinella minor</name>
    <dbReference type="NCBI Taxonomy" id="1195481"/>
    <lineage>
        <taxon>Eukaryota</taxon>
        <taxon>Fungi</taxon>
        <taxon>Fungi incertae sedis</taxon>
        <taxon>Mucoromycota</taxon>
        <taxon>Mucoromycotina</taxon>
        <taxon>Mucoromycetes</taxon>
        <taxon>Mucorales</taxon>
        <taxon>Lichtheimiaceae</taxon>
        <taxon>Circinella</taxon>
    </lineage>
</organism>
<keyword evidence="2" id="KW-0472">Membrane</keyword>
<dbReference type="Proteomes" id="UP000646827">
    <property type="component" value="Unassembled WGS sequence"/>
</dbReference>
<sequence length="370" mass="43318">MLRVILSVLGISQIMIMTRDSLDQWRMLRHLKKEYLNSFNQSSSSHYVDHNDSNHDNSIDMTTPTELLLGEENFKKRNHTMRATTPTTPTITHHGVLQQQQQQEQERRQPIPSMLKEYARLVLELKTQEIKMIHGAKARMQGIASMPMVLCAVGFIPACISSLGILYSESATPIYNDYDQSIVGELLILLAIWCSFSILQTILWYRIVPSYVHRKVAHKLIKPVVKGGKKIQRPKIYHQRTLLQLLDNNNKTPTTLGDTTTYDLLEQYQQEIQNRKLDKKVIRLTNQMILLQFLYSFHDILSWLTYPVMLLFQIIILYFLWWWPKNDDYNISMRAQNMFSVWIFVINCILVLSAPSPRDDDEEDTMEEEK</sequence>
<feature type="transmembrane region" description="Helical" evidence="2">
    <location>
        <begin position="142"/>
        <end position="166"/>
    </location>
</feature>
<feature type="transmembrane region" description="Helical" evidence="2">
    <location>
        <begin position="335"/>
        <end position="354"/>
    </location>
</feature>
<proteinExistence type="predicted"/>